<reference evidence="7 8" key="1">
    <citation type="journal article" date="2022" name="Nat. Ecol. Evol.">
        <title>A masculinizing supergene underlies an exaggerated male reproductive morph in a spider.</title>
        <authorList>
            <person name="Hendrickx F."/>
            <person name="De Corte Z."/>
            <person name="Sonet G."/>
            <person name="Van Belleghem S.M."/>
            <person name="Kostlbacher S."/>
            <person name="Vangestel C."/>
        </authorList>
    </citation>
    <scope>NUCLEOTIDE SEQUENCE [LARGE SCALE GENOMIC DNA]</scope>
    <source>
        <strain evidence="7">W744_W776</strain>
    </source>
</reference>
<evidence type="ECO:0000256" key="5">
    <source>
        <dbReference type="SAM" id="Coils"/>
    </source>
</evidence>
<dbReference type="SUPFAM" id="SSF57903">
    <property type="entry name" value="FYVE/PHD zinc finger"/>
    <property type="match status" value="1"/>
</dbReference>
<evidence type="ECO:0000256" key="2">
    <source>
        <dbReference type="ARBA" id="ARBA00022771"/>
    </source>
</evidence>
<dbReference type="InterPro" id="IPR011011">
    <property type="entry name" value="Znf_FYVE_PHD"/>
</dbReference>
<protein>
    <recommendedName>
        <fullName evidence="6">PHD-type domain-containing protein</fullName>
    </recommendedName>
</protein>
<name>A0AAV6UGM7_9ARAC</name>
<gene>
    <name evidence="7" type="ORF">JTE90_028735</name>
</gene>
<dbReference type="InterPro" id="IPR019786">
    <property type="entry name" value="Zinc_finger_PHD-type_CS"/>
</dbReference>
<keyword evidence="1" id="KW-0479">Metal-binding</keyword>
<dbReference type="InterPro" id="IPR019787">
    <property type="entry name" value="Znf_PHD-finger"/>
</dbReference>
<keyword evidence="5" id="KW-0175">Coiled coil</keyword>
<dbReference type="AlphaFoldDB" id="A0AAV6UGM7"/>
<accession>A0AAV6UGM7</accession>
<organism evidence="7 8">
    <name type="scientific">Oedothorax gibbosus</name>
    <dbReference type="NCBI Taxonomy" id="931172"/>
    <lineage>
        <taxon>Eukaryota</taxon>
        <taxon>Metazoa</taxon>
        <taxon>Ecdysozoa</taxon>
        <taxon>Arthropoda</taxon>
        <taxon>Chelicerata</taxon>
        <taxon>Arachnida</taxon>
        <taxon>Araneae</taxon>
        <taxon>Araneomorphae</taxon>
        <taxon>Entelegynae</taxon>
        <taxon>Araneoidea</taxon>
        <taxon>Linyphiidae</taxon>
        <taxon>Erigoninae</taxon>
        <taxon>Oedothorax</taxon>
    </lineage>
</organism>
<dbReference type="PROSITE" id="PS01359">
    <property type="entry name" value="ZF_PHD_1"/>
    <property type="match status" value="1"/>
</dbReference>
<dbReference type="InterPro" id="IPR001965">
    <property type="entry name" value="Znf_PHD"/>
</dbReference>
<keyword evidence="8" id="KW-1185">Reference proteome</keyword>
<dbReference type="PROSITE" id="PS50016">
    <property type="entry name" value="ZF_PHD_2"/>
    <property type="match status" value="1"/>
</dbReference>
<evidence type="ECO:0000256" key="1">
    <source>
        <dbReference type="ARBA" id="ARBA00022723"/>
    </source>
</evidence>
<evidence type="ECO:0000256" key="3">
    <source>
        <dbReference type="ARBA" id="ARBA00022833"/>
    </source>
</evidence>
<evidence type="ECO:0000313" key="8">
    <source>
        <dbReference type="Proteomes" id="UP000827092"/>
    </source>
</evidence>
<dbReference type="GO" id="GO:0008270">
    <property type="term" value="F:zinc ion binding"/>
    <property type="evidence" value="ECO:0007669"/>
    <property type="project" value="UniProtKB-KW"/>
</dbReference>
<keyword evidence="3" id="KW-0862">Zinc</keyword>
<keyword evidence="2 4" id="KW-0863">Zinc-finger</keyword>
<proteinExistence type="predicted"/>
<evidence type="ECO:0000259" key="6">
    <source>
        <dbReference type="PROSITE" id="PS50016"/>
    </source>
</evidence>
<dbReference type="Pfam" id="PF00628">
    <property type="entry name" value="PHD"/>
    <property type="match status" value="1"/>
</dbReference>
<feature type="coiled-coil region" evidence="5">
    <location>
        <begin position="111"/>
        <end position="138"/>
    </location>
</feature>
<dbReference type="Gene3D" id="3.30.40.10">
    <property type="entry name" value="Zinc/RING finger domain, C3HC4 (zinc finger)"/>
    <property type="match status" value="1"/>
</dbReference>
<comment type="caution">
    <text evidence="7">The sequence shown here is derived from an EMBL/GenBank/DDBJ whole genome shotgun (WGS) entry which is preliminary data.</text>
</comment>
<dbReference type="EMBL" id="JAFNEN010000441">
    <property type="protein sequence ID" value="KAG8182913.1"/>
    <property type="molecule type" value="Genomic_DNA"/>
</dbReference>
<evidence type="ECO:0000313" key="7">
    <source>
        <dbReference type="EMBL" id="KAG8182913.1"/>
    </source>
</evidence>
<dbReference type="InterPro" id="IPR013083">
    <property type="entry name" value="Znf_RING/FYVE/PHD"/>
</dbReference>
<dbReference type="Proteomes" id="UP000827092">
    <property type="component" value="Unassembled WGS sequence"/>
</dbReference>
<sequence length="155" mass="17241">MSSNPDCTVCGEEILVQDLLLCNGVCKSNYHSLCAGFTATQFKKFPNQKKTKWICTTCTTPEAVITKTSDGHVDFAVMLNNIHSQNTELKAFMTTKFDELTSSIKQNSSVIHDLMSTIAELQNSNLALQSKQSQLENENINTNKQIMNSNKKLSN</sequence>
<evidence type="ECO:0000256" key="4">
    <source>
        <dbReference type="PROSITE-ProRule" id="PRU00146"/>
    </source>
</evidence>
<feature type="domain" description="PHD-type" evidence="6">
    <location>
        <begin position="4"/>
        <end position="61"/>
    </location>
</feature>
<dbReference type="SMART" id="SM00249">
    <property type="entry name" value="PHD"/>
    <property type="match status" value="1"/>
</dbReference>